<feature type="compositionally biased region" description="Basic and acidic residues" evidence="2">
    <location>
        <begin position="52"/>
        <end position="62"/>
    </location>
</feature>
<dbReference type="PANTHER" id="PTHR23058:SF0">
    <property type="entry name" value="PEROXISOMAL MEMBRANE PROTEIN PEX14"/>
    <property type="match status" value="1"/>
</dbReference>
<dbReference type="GO" id="GO:0005102">
    <property type="term" value="F:signaling receptor binding"/>
    <property type="evidence" value="ECO:0007669"/>
    <property type="project" value="TreeGrafter"/>
</dbReference>
<keyword evidence="4" id="KW-1185">Reference proteome</keyword>
<dbReference type="EMBL" id="JAKOGI010001156">
    <property type="protein sequence ID" value="KAJ8427333.1"/>
    <property type="molecule type" value="Genomic_DNA"/>
</dbReference>
<reference evidence="3" key="1">
    <citation type="submission" date="2022-04" db="EMBL/GenBank/DDBJ databases">
        <title>Carnegiea gigantea Genome sequencing and assembly v2.</title>
        <authorList>
            <person name="Copetti D."/>
            <person name="Sanderson M.J."/>
            <person name="Burquez A."/>
            <person name="Wojciechowski M.F."/>
        </authorList>
    </citation>
    <scope>NUCLEOTIDE SEQUENCE</scope>
    <source>
        <strain evidence="3">SGP5-SGP5p</strain>
        <tissue evidence="3">Aerial part</tissue>
    </source>
</reference>
<evidence type="ECO:0000256" key="1">
    <source>
        <dbReference type="RuleBase" id="RU367032"/>
    </source>
</evidence>
<evidence type="ECO:0000313" key="4">
    <source>
        <dbReference type="Proteomes" id="UP001153076"/>
    </source>
</evidence>
<dbReference type="GO" id="GO:1990429">
    <property type="term" value="C:peroxisomal importomer complex"/>
    <property type="evidence" value="ECO:0007669"/>
    <property type="project" value="TreeGrafter"/>
</dbReference>
<proteinExistence type="inferred from homology"/>
<dbReference type="PANTHER" id="PTHR23058">
    <property type="entry name" value="PEROXISOMAL MEMBRANE PROTEIN PEX14"/>
    <property type="match status" value="1"/>
</dbReference>
<protein>
    <recommendedName>
        <fullName evidence="1">Peroxisomal membrane protein PEX14</fullName>
    </recommendedName>
    <alternativeName>
        <fullName evidence="1">Peroxin-14</fullName>
    </alternativeName>
</protein>
<organism evidence="3 4">
    <name type="scientific">Carnegiea gigantea</name>
    <dbReference type="NCBI Taxonomy" id="171969"/>
    <lineage>
        <taxon>Eukaryota</taxon>
        <taxon>Viridiplantae</taxon>
        <taxon>Streptophyta</taxon>
        <taxon>Embryophyta</taxon>
        <taxon>Tracheophyta</taxon>
        <taxon>Spermatophyta</taxon>
        <taxon>Magnoliopsida</taxon>
        <taxon>eudicotyledons</taxon>
        <taxon>Gunneridae</taxon>
        <taxon>Pentapetalae</taxon>
        <taxon>Caryophyllales</taxon>
        <taxon>Cactineae</taxon>
        <taxon>Cactaceae</taxon>
        <taxon>Cactoideae</taxon>
        <taxon>Echinocereeae</taxon>
        <taxon>Carnegiea</taxon>
    </lineage>
</organism>
<evidence type="ECO:0000313" key="3">
    <source>
        <dbReference type="EMBL" id="KAJ8427333.1"/>
    </source>
</evidence>
<dbReference type="InterPro" id="IPR025655">
    <property type="entry name" value="PEX14"/>
</dbReference>
<evidence type="ECO:0000256" key="2">
    <source>
        <dbReference type="SAM" id="MobiDB-lite"/>
    </source>
</evidence>
<dbReference type="OrthoDB" id="441517at2759"/>
<feature type="compositionally biased region" description="Polar residues" evidence="2">
    <location>
        <begin position="63"/>
        <end position="73"/>
    </location>
</feature>
<dbReference type="AlphaFoldDB" id="A0A9Q1GWE8"/>
<name>A0A9Q1GWE8_9CARY</name>
<dbReference type="GO" id="GO:0005778">
    <property type="term" value="C:peroxisomal membrane"/>
    <property type="evidence" value="ECO:0007669"/>
    <property type="project" value="UniProtKB-SubCell"/>
</dbReference>
<sequence>MEFVSLLDEQLQEIRIMRNAITKLEGQTYIPMRNFAREEYLGGSVGCSMHQMGDKSEYDTRSVRSASPPTSHPESYMEIGATVRRGERPPGTRPWELGRSASNSSFIPQSQATTEGTIPMAQDNGVTYQFNNNTAIPWSEQKNPRITEIENGSDPRTGLVLNEAAVAIRQPKSSTSKDVNVKAENSAQSAGEVDELQRIIQITESGGQLAMSEGRPNSEFNSSEIQEEQVAELGKFEAR</sequence>
<comment type="similarity">
    <text evidence="1">Belongs to the peroxin-14 family.</text>
</comment>
<keyword evidence="1" id="KW-0813">Transport</keyword>
<feature type="region of interest" description="Disordered" evidence="2">
    <location>
        <begin position="207"/>
        <end position="239"/>
    </location>
</feature>
<keyword evidence="1" id="KW-0472">Membrane</keyword>
<gene>
    <name evidence="3" type="ORF">Cgig2_030598</name>
</gene>
<feature type="region of interest" description="Disordered" evidence="2">
    <location>
        <begin position="52"/>
        <end position="75"/>
    </location>
</feature>
<keyword evidence="1" id="KW-0576">Peroxisome</keyword>
<dbReference type="Proteomes" id="UP001153076">
    <property type="component" value="Unassembled WGS sequence"/>
</dbReference>
<dbReference type="GO" id="GO:0016560">
    <property type="term" value="P:protein import into peroxisome matrix, docking"/>
    <property type="evidence" value="ECO:0007669"/>
    <property type="project" value="UniProtKB-UniRule"/>
</dbReference>
<keyword evidence="1" id="KW-0653">Protein transport</keyword>
<accession>A0A9Q1GWE8</accession>
<comment type="function">
    <text evidence="1">Component of the PEX13-PEX14 docking complex, a translocon channel that specifically mediates the import of peroxisomal cargo proteins bound to PEX5 receptor. The PEX13-PEX14 docking complex forms a large import pore which can be opened to a diameter of about 9 nm. Mechanistically, PEX5 receptor along with cargo proteins associates with the PEX14 subunit of the PEX13-PEX14 docking complex in the cytosol, leading to the insertion of the receptor into the organelle membrane with the concomitant translocation of the cargo into the peroxisome matrix.</text>
</comment>
<comment type="subcellular location">
    <subcellularLocation>
        <location evidence="1">Peroxisome membrane</location>
    </subcellularLocation>
</comment>
<comment type="caution">
    <text evidence="3">The sequence shown here is derived from an EMBL/GenBank/DDBJ whole genome shotgun (WGS) entry which is preliminary data.</text>
</comment>